<evidence type="ECO:0000256" key="1">
    <source>
        <dbReference type="SAM" id="SignalP"/>
    </source>
</evidence>
<comment type="caution">
    <text evidence="3">The sequence shown here is derived from an EMBL/GenBank/DDBJ whole genome shotgun (WGS) entry which is preliminary data.</text>
</comment>
<keyword evidence="4" id="KW-1185">Reference proteome</keyword>
<accession>A0A0F0HDQ3</accession>
<evidence type="ECO:0000313" key="4">
    <source>
        <dbReference type="Proteomes" id="UP000033393"/>
    </source>
</evidence>
<dbReference type="OrthoDB" id="640664at2"/>
<dbReference type="AlphaFoldDB" id="A0A0F0HDQ3"/>
<name>A0A0F0HDQ3_LENAE</name>
<dbReference type="InterPro" id="IPR014895">
    <property type="entry name" value="Alginate_lyase_2"/>
</dbReference>
<dbReference type="RefSeq" id="WP_052684378.1">
    <property type="nucleotide sequence ID" value="NZ_JYJG01000027.1"/>
</dbReference>
<dbReference type="PANTHER" id="PTHR33681:SF4">
    <property type="entry name" value="OS12G0171100 PROTEIN"/>
    <property type="match status" value="1"/>
</dbReference>
<feature type="signal peptide" evidence="1">
    <location>
        <begin position="1"/>
        <end position="31"/>
    </location>
</feature>
<dbReference type="Pfam" id="PF08787">
    <property type="entry name" value="Alginate_lyase2"/>
    <property type="match status" value="1"/>
</dbReference>
<proteinExistence type="predicted"/>
<feature type="domain" description="Alginate lyase 2" evidence="2">
    <location>
        <begin position="47"/>
        <end position="221"/>
    </location>
</feature>
<dbReference type="STRING" id="68170.GCA_000974445_02302"/>
<protein>
    <submittedName>
        <fullName evidence="3">Cinnamyl-alcohol dehydrogenase</fullName>
    </submittedName>
</protein>
<dbReference type="PANTHER" id="PTHR33681">
    <property type="entry name" value="BINDING PROTEIN, PUTATIVE, EXPRESSED-RELATED"/>
    <property type="match status" value="1"/>
</dbReference>
<dbReference type="SUPFAM" id="SSF49899">
    <property type="entry name" value="Concanavalin A-like lectins/glucanases"/>
    <property type="match status" value="1"/>
</dbReference>
<dbReference type="eggNOG" id="ENOG5033VY4">
    <property type="taxonomic scope" value="Bacteria"/>
</dbReference>
<reference evidence="3 4" key="1">
    <citation type="submission" date="2015-02" db="EMBL/GenBank/DDBJ databases">
        <authorList>
            <person name="Ju K.-S."/>
            <person name="Doroghazi J.R."/>
            <person name="Metcalf W."/>
        </authorList>
    </citation>
    <scope>NUCLEOTIDE SEQUENCE [LARGE SCALE GENOMIC DNA]</scope>
    <source>
        <strain evidence="3 4">NRRL B-16140</strain>
    </source>
</reference>
<evidence type="ECO:0000313" key="3">
    <source>
        <dbReference type="EMBL" id="KJK51783.1"/>
    </source>
</evidence>
<evidence type="ECO:0000259" key="2">
    <source>
        <dbReference type="Pfam" id="PF08787"/>
    </source>
</evidence>
<dbReference type="InterPro" id="IPR013320">
    <property type="entry name" value="ConA-like_dom_sf"/>
</dbReference>
<sequence length="225" mass="24978">METPALHTRRSVLALALATPLIVAPAAQALAQPPSAQWVSAPYTYTMQKPYNLALSARYKFEGGVHTMWVYDYDQPHTQGSPTDPRTEMRFNQEYSSGSRAWEGEIYIPSGVSGPTVVQILRGSRPDGTRATDVMLNVANINGGSLRKDSDQVIATGIYNKWFKIRVEHTAVAGGRGTVKVYYNGALKLTHADEGPATRYFKNGVYHHGSGRAEARFRNITYWRQ</sequence>
<dbReference type="PATRIC" id="fig|68170.10.peg.6682"/>
<organism evidence="3 4">
    <name type="scientific">Lentzea aerocolonigenes</name>
    <name type="common">Lechevalieria aerocolonigenes</name>
    <name type="synonym">Saccharothrix aerocolonigenes</name>
    <dbReference type="NCBI Taxonomy" id="68170"/>
    <lineage>
        <taxon>Bacteria</taxon>
        <taxon>Bacillati</taxon>
        <taxon>Actinomycetota</taxon>
        <taxon>Actinomycetes</taxon>
        <taxon>Pseudonocardiales</taxon>
        <taxon>Pseudonocardiaceae</taxon>
        <taxon>Lentzea</taxon>
    </lineage>
</organism>
<keyword evidence="1" id="KW-0732">Signal</keyword>
<dbReference type="Proteomes" id="UP000033393">
    <property type="component" value="Unassembled WGS sequence"/>
</dbReference>
<feature type="chain" id="PRO_5002442348" evidence="1">
    <location>
        <begin position="32"/>
        <end position="225"/>
    </location>
</feature>
<dbReference type="EMBL" id="JYJG01000027">
    <property type="protein sequence ID" value="KJK51783.1"/>
    <property type="molecule type" value="Genomic_DNA"/>
</dbReference>
<gene>
    <name evidence="3" type="ORF">UK23_05585</name>
</gene>